<dbReference type="GO" id="GO:0004056">
    <property type="term" value="F:argininosuccinate lyase activity"/>
    <property type="evidence" value="ECO:0007669"/>
    <property type="project" value="InterPro"/>
</dbReference>
<dbReference type="InterPro" id="IPR022761">
    <property type="entry name" value="Fumarate_lyase_N"/>
</dbReference>
<reference evidence="4" key="2">
    <citation type="submission" date="2024-04" db="EMBL/GenBank/DDBJ databases">
        <authorList>
            <person name="Chen Y."/>
            <person name="Shah S."/>
            <person name="Dougan E. K."/>
            <person name="Thang M."/>
            <person name="Chan C."/>
        </authorList>
    </citation>
    <scope>NUCLEOTIDE SEQUENCE [LARGE SCALE GENOMIC DNA]</scope>
</reference>
<dbReference type="EMBL" id="CAMXCT030006732">
    <property type="protein sequence ID" value="CAL4806407.1"/>
    <property type="molecule type" value="Genomic_DNA"/>
</dbReference>
<dbReference type="PRINTS" id="PR00149">
    <property type="entry name" value="FUMRATELYASE"/>
</dbReference>
<dbReference type="EMBL" id="CAMXCT010006732">
    <property type="protein sequence ID" value="CAI4019095.1"/>
    <property type="molecule type" value="Genomic_DNA"/>
</dbReference>
<reference evidence="3" key="1">
    <citation type="submission" date="2022-10" db="EMBL/GenBank/DDBJ databases">
        <authorList>
            <person name="Chen Y."/>
            <person name="Dougan E. K."/>
            <person name="Chan C."/>
            <person name="Rhodes N."/>
            <person name="Thang M."/>
        </authorList>
    </citation>
    <scope>NUCLEOTIDE SEQUENCE</scope>
</reference>
<sequence>MAKLWQGSGGGLHPLVEAYTVGEDYRLDGEVLLPYDLKASAAHASMLQSIGVLTAEELQTLKTALKEIEELWKKGEFKVTPSQEDGHTAIEQYITEKYGDVGKKIHTGRSRNDQSMTMIRLYSLEQLREVKALALDLASAAEARLPKLNDVAMPGYTHMQRAMPTSVGTWLGSFAQGWKDAAKVLDGAISVLDQNPLGSAAGFGINGLALDREETAKLMGFGAVQSNPMYCGLSRGMFENVALQAMSFPMVLSSRFATDMMMFTQQETLFVALPDNFVTGSSIMPQKKNYDLFEIMRANGKVFGSLQMQIQETIVGLGSGYHRDLQCTKKAFIEACQLATSTLGLLKEVFQISLGCPGHITKYSDETPMIIA</sequence>
<dbReference type="InterPro" id="IPR008948">
    <property type="entry name" value="L-Aspartase-like"/>
</dbReference>
<evidence type="ECO:0000259" key="2">
    <source>
        <dbReference type="Pfam" id="PF00206"/>
    </source>
</evidence>
<comment type="similarity">
    <text evidence="1">Belongs to the lyase 1 family. Argininosuccinate lyase subfamily.</text>
</comment>
<protein>
    <submittedName>
        <fullName evidence="5">Argininosuccinate lyase (ASAL) (Arginosuccinase)</fullName>
    </submittedName>
</protein>
<dbReference type="GO" id="GO:0042450">
    <property type="term" value="P:L-arginine biosynthetic process via ornithine"/>
    <property type="evidence" value="ECO:0007669"/>
    <property type="project" value="InterPro"/>
</dbReference>
<accession>A0A9P1GQD0</accession>
<dbReference type="Pfam" id="PF00206">
    <property type="entry name" value="Lyase_1"/>
    <property type="match status" value="1"/>
</dbReference>
<dbReference type="PANTHER" id="PTHR43814">
    <property type="entry name" value="ARGININOSUCCINATE LYASE"/>
    <property type="match status" value="1"/>
</dbReference>
<evidence type="ECO:0000256" key="1">
    <source>
        <dbReference type="ARBA" id="ARBA00010755"/>
    </source>
</evidence>
<organism evidence="3">
    <name type="scientific">Cladocopium goreaui</name>
    <dbReference type="NCBI Taxonomy" id="2562237"/>
    <lineage>
        <taxon>Eukaryota</taxon>
        <taxon>Sar</taxon>
        <taxon>Alveolata</taxon>
        <taxon>Dinophyceae</taxon>
        <taxon>Suessiales</taxon>
        <taxon>Symbiodiniaceae</taxon>
        <taxon>Cladocopium</taxon>
    </lineage>
</organism>
<dbReference type="Gene3D" id="1.10.275.10">
    <property type="entry name" value="Fumarase/aspartase (N-terminal domain)"/>
    <property type="match status" value="1"/>
</dbReference>
<keyword evidence="5" id="KW-0456">Lyase</keyword>
<dbReference type="PROSITE" id="PS00163">
    <property type="entry name" value="FUMARATE_LYASES"/>
    <property type="match status" value="1"/>
</dbReference>
<dbReference type="InterPro" id="IPR009049">
    <property type="entry name" value="Argininosuccinate_lyase"/>
</dbReference>
<dbReference type="InterPro" id="IPR024083">
    <property type="entry name" value="Fumarase/histidase_N"/>
</dbReference>
<dbReference type="GO" id="GO:0005829">
    <property type="term" value="C:cytosol"/>
    <property type="evidence" value="ECO:0007669"/>
    <property type="project" value="TreeGrafter"/>
</dbReference>
<dbReference type="Gene3D" id="1.20.200.10">
    <property type="entry name" value="Fumarase/aspartase (Central domain)"/>
    <property type="match status" value="1"/>
</dbReference>
<dbReference type="EMBL" id="CAMXCT020006732">
    <property type="protein sequence ID" value="CAL1172470.1"/>
    <property type="molecule type" value="Genomic_DNA"/>
</dbReference>
<keyword evidence="6" id="KW-1185">Reference proteome</keyword>
<evidence type="ECO:0000313" key="4">
    <source>
        <dbReference type="EMBL" id="CAL1172470.1"/>
    </source>
</evidence>
<dbReference type="PRINTS" id="PR00145">
    <property type="entry name" value="ARGSUCLYASE"/>
</dbReference>
<feature type="domain" description="Fumarate lyase N-terminal" evidence="2">
    <location>
        <begin position="35"/>
        <end position="298"/>
    </location>
</feature>
<dbReference type="Proteomes" id="UP001152797">
    <property type="component" value="Unassembled WGS sequence"/>
</dbReference>
<dbReference type="OrthoDB" id="2561043at2759"/>
<dbReference type="SUPFAM" id="SSF48557">
    <property type="entry name" value="L-aspartase-like"/>
    <property type="match status" value="1"/>
</dbReference>
<dbReference type="InterPro" id="IPR000362">
    <property type="entry name" value="Fumarate_lyase_fam"/>
</dbReference>
<gene>
    <name evidence="3" type="ORF">C1SCF055_LOCUS43617</name>
</gene>
<evidence type="ECO:0000313" key="6">
    <source>
        <dbReference type="Proteomes" id="UP001152797"/>
    </source>
</evidence>
<name>A0A9P1GQD0_9DINO</name>
<evidence type="ECO:0000313" key="3">
    <source>
        <dbReference type="EMBL" id="CAI4019095.1"/>
    </source>
</evidence>
<evidence type="ECO:0000313" key="5">
    <source>
        <dbReference type="EMBL" id="CAL4806407.1"/>
    </source>
</evidence>
<proteinExistence type="inferred from homology"/>
<dbReference type="PANTHER" id="PTHR43814:SF1">
    <property type="entry name" value="ARGININOSUCCINATE LYASE"/>
    <property type="match status" value="1"/>
</dbReference>
<dbReference type="InterPro" id="IPR020557">
    <property type="entry name" value="Fumarate_lyase_CS"/>
</dbReference>
<comment type="caution">
    <text evidence="3">The sequence shown here is derived from an EMBL/GenBank/DDBJ whole genome shotgun (WGS) entry which is preliminary data.</text>
</comment>
<dbReference type="AlphaFoldDB" id="A0A9P1GQD0"/>